<dbReference type="OrthoDB" id="2087439at2"/>
<dbReference type="AlphaFoldDB" id="A0A3N1XNW0"/>
<dbReference type="RefSeq" id="WP_148053943.1">
    <property type="nucleotide sequence ID" value="NZ_RJVG01000005.1"/>
</dbReference>
<evidence type="ECO:0000313" key="1">
    <source>
        <dbReference type="EMBL" id="ROR28364.1"/>
    </source>
</evidence>
<reference evidence="1 2" key="1">
    <citation type="submission" date="2018-11" db="EMBL/GenBank/DDBJ databases">
        <title>Genomic Encyclopedia of Type Strains, Phase IV (KMG-IV): sequencing the most valuable type-strain genomes for metagenomic binning, comparative biology and taxonomic classification.</title>
        <authorList>
            <person name="Goeker M."/>
        </authorList>
    </citation>
    <scope>NUCLEOTIDE SEQUENCE [LARGE SCALE GENOMIC DNA]</scope>
    <source>
        <strain evidence="1 2">DSM 26537</strain>
    </source>
</reference>
<name>A0A3N1XNW0_9FIRM</name>
<accession>A0A3N1XNW0</accession>
<protein>
    <submittedName>
        <fullName evidence="1">Uncharacterized protein</fullName>
    </submittedName>
</protein>
<comment type="caution">
    <text evidence="1">The sequence shown here is derived from an EMBL/GenBank/DDBJ whole genome shotgun (WGS) entry which is preliminary data.</text>
</comment>
<dbReference type="Proteomes" id="UP000273083">
    <property type="component" value="Unassembled WGS sequence"/>
</dbReference>
<sequence length="59" mass="7022">MNTDGEVQLMYFLFRYKNWEPQKYKQLGYGSKKIVRQFMYQQLEDMAKEYDALGGGNNG</sequence>
<proteinExistence type="predicted"/>
<organism evidence="1 2">
    <name type="scientific">Mobilisporobacter senegalensis</name>
    <dbReference type="NCBI Taxonomy" id="1329262"/>
    <lineage>
        <taxon>Bacteria</taxon>
        <taxon>Bacillati</taxon>
        <taxon>Bacillota</taxon>
        <taxon>Clostridia</taxon>
        <taxon>Lachnospirales</taxon>
        <taxon>Lachnospiraceae</taxon>
        <taxon>Mobilisporobacter</taxon>
    </lineage>
</organism>
<gene>
    <name evidence="1" type="ORF">EDD66_105306</name>
</gene>
<dbReference type="EMBL" id="RJVG01000005">
    <property type="protein sequence ID" value="ROR28364.1"/>
    <property type="molecule type" value="Genomic_DNA"/>
</dbReference>
<keyword evidence="2" id="KW-1185">Reference proteome</keyword>
<evidence type="ECO:0000313" key="2">
    <source>
        <dbReference type="Proteomes" id="UP000273083"/>
    </source>
</evidence>